<dbReference type="Pfam" id="PF02263">
    <property type="entry name" value="GBP"/>
    <property type="match status" value="1"/>
</dbReference>
<keyword evidence="2" id="KW-0342">GTP-binding</keyword>
<evidence type="ECO:0000313" key="7">
    <source>
        <dbReference type="WBParaSite" id="PDA_v2.g17166.t1"/>
    </source>
</evidence>
<organism evidence="6 7">
    <name type="scientific">Panagrolaimus davidi</name>
    <dbReference type="NCBI Taxonomy" id="227884"/>
    <lineage>
        <taxon>Eukaryota</taxon>
        <taxon>Metazoa</taxon>
        <taxon>Ecdysozoa</taxon>
        <taxon>Nematoda</taxon>
        <taxon>Chromadorea</taxon>
        <taxon>Rhabditida</taxon>
        <taxon>Tylenchina</taxon>
        <taxon>Panagrolaimomorpha</taxon>
        <taxon>Panagrolaimoidea</taxon>
        <taxon>Panagrolaimidae</taxon>
        <taxon>Panagrolaimus</taxon>
    </lineage>
</organism>
<dbReference type="PANTHER" id="PTHR10751">
    <property type="entry name" value="GUANYLATE BINDING PROTEIN"/>
    <property type="match status" value="1"/>
</dbReference>
<keyword evidence="1" id="KW-0547">Nucleotide-binding</keyword>
<dbReference type="WBParaSite" id="PDA_v2.g17166.t1">
    <property type="protein sequence ID" value="PDA_v2.g17166.t1"/>
    <property type="gene ID" value="PDA_v2.g17166"/>
</dbReference>
<dbReference type="GO" id="GO:0005525">
    <property type="term" value="F:GTP binding"/>
    <property type="evidence" value="ECO:0007669"/>
    <property type="project" value="UniProtKB-KW"/>
</dbReference>
<accession>A0A914PH65</accession>
<evidence type="ECO:0000256" key="4">
    <source>
        <dbReference type="SAM" id="MobiDB-lite"/>
    </source>
</evidence>
<dbReference type="InterPro" id="IPR030386">
    <property type="entry name" value="G_GB1_RHD3_dom"/>
</dbReference>
<dbReference type="Gene3D" id="3.40.50.300">
    <property type="entry name" value="P-loop containing nucleotide triphosphate hydrolases"/>
    <property type="match status" value="1"/>
</dbReference>
<dbReference type="InterPro" id="IPR015894">
    <property type="entry name" value="Guanylate-bd_N"/>
</dbReference>
<dbReference type="AlphaFoldDB" id="A0A914PH65"/>
<comment type="similarity">
    <text evidence="3">Belongs to the TRAFAC class dynamin-like GTPase superfamily. GB1/RHD3 GTPase family.</text>
</comment>
<sequence>MSTQNRAVQIIEHLSNNGFRANKKLLDEIYGDPRVADLPLVVLCIAGAARNGKSFIMNFFLDYLIHKEKDPSKAWELNDDTRLAGFEFRDGEDPTTLGIWAWNHIFVIEQDNGKKVAVSLIDSQGTFDKYTSYQDCSTIFAMTCMFSSIMCFNVFTGLQEDKLNDLAAFVDHAKKIVDNLGGSGKLFQDLVFIIRDFHTKKYSDDDNGGQIYVENVLGHVEVKERQQLRDVLNSSYERLFGFIFPYPGEIVASEKTSKIAEINPKFVYRAKQMVVKLLSQKEFQIKRVGPTEMSCKDMSDYISMVVKCFNDNQEFAPKAVQTSNRDFMIKLELEHASQTYDDLMGKAFIDCKTGYTNDELVALDKKAFEKIKDDIRGRIKNDGIVAEVKEKLTDKLENIFNNYKEKNELLVRAEKQRIESIEAQLRHEEELAKQEVEAEEKLAIEKTEHELQQEKERQQHEKEQADAKNEHEKIQAEMLRQHEIERQAEIEKQRVLEAKHEKEQAEILRQHKIEQDESEKQRVHDAEKHEVEMQRMENESNLKIAEAEAQRQNMGFLEHIGAAFDTLLS</sequence>
<dbReference type="GO" id="GO:0003924">
    <property type="term" value="F:GTPase activity"/>
    <property type="evidence" value="ECO:0007669"/>
    <property type="project" value="InterPro"/>
</dbReference>
<feature type="domain" description="GB1/RHD3-type G" evidence="5">
    <location>
        <begin position="37"/>
        <end position="197"/>
    </location>
</feature>
<evidence type="ECO:0000256" key="2">
    <source>
        <dbReference type="ARBA" id="ARBA00023134"/>
    </source>
</evidence>
<dbReference type="Proteomes" id="UP000887578">
    <property type="component" value="Unplaced"/>
</dbReference>
<dbReference type="PROSITE" id="PS51715">
    <property type="entry name" value="G_GB1_RHD3"/>
    <property type="match status" value="1"/>
</dbReference>
<evidence type="ECO:0000259" key="5">
    <source>
        <dbReference type="PROSITE" id="PS51715"/>
    </source>
</evidence>
<evidence type="ECO:0000313" key="6">
    <source>
        <dbReference type="Proteomes" id="UP000887578"/>
    </source>
</evidence>
<dbReference type="InterPro" id="IPR027417">
    <property type="entry name" value="P-loop_NTPase"/>
</dbReference>
<dbReference type="SUPFAM" id="SSF52540">
    <property type="entry name" value="P-loop containing nucleoside triphosphate hydrolases"/>
    <property type="match status" value="1"/>
</dbReference>
<reference evidence="7" key="1">
    <citation type="submission" date="2022-11" db="UniProtKB">
        <authorList>
            <consortium name="WormBaseParasite"/>
        </authorList>
    </citation>
    <scope>IDENTIFICATION</scope>
</reference>
<protein>
    <submittedName>
        <fullName evidence="7">GB1/RHD3-type G domain-containing protein</fullName>
    </submittedName>
</protein>
<evidence type="ECO:0000256" key="3">
    <source>
        <dbReference type="PROSITE-ProRule" id="PRU01052"/>
    </source>
</evidence>
<keyword evidence="6" id="KW-1185">Reference proteome</keyword>
<proteinExistence type="inferred from homology"/>
<name>A0A914PH65_9BILA</name>
<evidence type="ECO:0000256" key="1">
    <source>
        <dbReference type="ARBA" id="ARBA00022741"/>
    </source>
</evidence>
<feature type="region of interest" description="Disordered" evidence="4">
    <location>
        <begin position="450"/>
        <end position="470"/>
    </location>
</feature>